<dbReference type="EMBL" id="JABSTV010001250">
    <property type="protein sequence ID" value="KAH7957624.1"/>
    <property type="molecule type" value="Genomic_DNA"/>
</dbReference>
<keyword evidence="2" id="KW-1185">Reference proteome</keyword>
<sequence length="120" mass="13150">MAEKSTLAVYRCHKIIMMPEMCRCRVCEKEDETIEHVVLRCEAIDPAVANGAPQETALGFKQAIGDDGRCGVDRATVAATKERLECWRAACSESYTIASSQLKKGILSCKDAIGVYAFTD</sequence>
<protein>
    <submittedName>
        <fullName evidence="1">Uncharacterized protein</fullName>
    </submittedName>
</protein>
<name>A0A9D4PXJ6_RHISA</name>
<accession>A0A9D4PXJ6</accession>
<reference evidence="1" key="1">
    <citation type="journal article" date="2020" name="Cell">
        <title>Large-Scale Comparative Analyses of Tick Genomes Elucidate Their Genetic Diversity and Vector Capacities.</title>
        <authorList>
            <consortium name="Tick Genome and Microbiome Consortium (TIGMIC)"/>
            <person name="Jia N."/>
            <person name="Wang J."/>
            <person name="Shi W."/>
            <person name="Du L."/>
            <person name="Sun Y."/>
            <person name="Zhan W."/>
            <person name="Jiang J.F."/>
            <person name="Wang Q."/>
            <person name="Zhang B."/>
            <person name="Ji P."/>
            <person name="Bell-Sakyi L."/>
            <person name="Cui X.M."/>
            <person name="Yuan T.T."/>
            <person name="Jiang B.G."/>
            <person name="Yang W.F."/>
            <person name="Lam T.T."/>
            <person name="Chang Q.C."/>
            <person name="Ding S.J."/>
            <person name="Wang X.J."/>
            <person name="Zhu J.G."/>
            <person name="Ruan X.D."/>
            <person name="Zhao L."/>
            <person name="Wei J.T."/>
            <person name="Ye R.Z."/>
            <person name="Que T.C."/>
            <person name="Du C.H."/>
            <person name="Zhou Y.H."/>
            <person name="Cheng J.X."/>
            <person name="Dai P.F."/>
            <person name="Guo W.B."/>
            <person name="Han X.H."/>
            <person name="Huang E.J."/>
            <person name="Li L.F."/>
            <person name="Wei W."/>
            <person name="Gao Y.C."/>
            <person name="Liu J.Z."/>
            <person name="Shao H.Z."/>
            <person name="Wang X."/>
            <person name="Wang C.C."/>
            <person name="Yang T.C."/>
            <person name="Huo Q.B."/>
            <person name="Li W."/>
            <person name="Chen H.Y."/>
            <person name="Chen S.E."/>
            <person name="Zhou L.G."/>
            <person name="Ni X.B."/>
            <person name="Tian J.H."/>
            <person name="Sheng Y."/>
            <person name="Liu T."/>
            <person name="Pan Y.S."/>
            <person name="Xia L.Y."/>
            <person name="Li J."/>
            <person name="Zhao F."/>
            <person name="Cao W.C."/>
        </authorList>
    </citation>
    <scope>NUCLEOTIDE SEQUENCE</scope>
    <source>
        <strain evidence="1">Rsan-2018</strain>
    </source>
</reference>
<comment type="caution">
    <text evidence="1">The sequence shown here is derived from an EMBL/GenBank/DDBJ whole genome shotgun (WGS) entry which is preliminary data.</text>
</comment>
<reference evidence="1" key="2">
    <citation type="submission" date="2021-09" db="EMBL/GenBank/DDBJ databases">
        <authorList>
            <person name="Jia N."/>
            <person name="Wang J."/>
            <person name="Shi W."/>
            <person name="Du L."/>
            <person name="Sun Y."/>
            <person name="Zhan W."/>
            <person name="Jiang J."/>
            <person name="Wang Q."/>
            <person name="Zhang B."/>
            <person name="Ji P."/>
            <person name="Sakyi L.B."/>
            <person name="Cui X."/>
            <person name="Yuan T."/>
            <person name="Jiang B."/>
            <person name="Yang W."/>
            <person name="Lam T.T.-Y."/>
            <person name="Chang Q."/>
            <person name="Ding S."/>
            <person name="Wang X."/>
            <person name="Zhu J."/>
            <person name="Ruan X."/>
            <person name="Zhao L."/>
            <person name="Wei J."/>
            <person name="Que T."/>
            <person name="Du C."/>
            <person name="Cheng J."/>
            <person name="Dai P."/>
            <person name="Han X."/>
            <person name="Huang E."/>
            <person name="Gao Y."/>
            <person name="Liu J."/>
            <person name="Shao H."/>
            <person name="Ye R."/>
            <person name="Li L."/>
            <person name="Wei W."/>
            <person name="Wang X."/>
            <person name="Wang C."/>
            <person name="Huo Q."/>
            <person name="Li W."/>
            <person name="Guo W."/>
            <person name="Chen H."/>
            <person name="Chen S."/>
            <person name="Zhou L."/>
            <person name="Zhou L."/>
            <person name="Ni X."/>
            <person name="Tian J."/>
            <person name="Zhou Y."/>
            <person name="Sheng Y."/>
            <person name="Liu T."/>
            <person name="Pan Y."/>
            <person name="Xia L."/>
            <person name="Li J."/>
            <person name="Zhao F."/>
            <person name="Cao W."/>
        </authorList>
    </citation>
    <scope>NUCLEOTIDE SEQUENCE</scope>
    <source>
        <strain evidence="1">Rsan-2018</strain>
        <tissue evidence="1">Larvae</tissue>
    </source>
</reference>
<evidence type="ECO:0000313" key="2">
    <source>
        <dbReference type="Proteomes" id="UP000821837"/>
    </source>
</evidence>
<organism evidence="1 2">
    <name type="scientific">Rhipicephalus sanguineus</name>
    <name type="common">Brown dog tick</name>
    <name type="synonym">Ixodes sanguineus</name>
    <dbReference type="NCBI Taxonomy" id="34632"/>
    <lineage>
        <taxon>Eukaryota</taxon>
        <taxon>Metazoa</taxon>
        <taxon>Ecdysozoa</taxon>
        <taxon>Arthropoda</taxon>
        <taxon>Chelicerata</taxon>
        <taxon>Arachnida</taxon>
        <taxon>Acari</taxon>
        <taxon>Parasitiformes</taxon>
        <taxon>Ixodida</taxon>
        <taxon>Ixodoidea</taxon>
        <taxon>Ixodidae</taxon>
        <taxon>Rhipicephalinae</taxon>
        <taxon>Rhipicephalus</taxon>
        <taxon>Rhipicephalus</taxon>
    </lineage>
</organism>
<gene>
    <name evidence="1" type="ORF">HPB52_020816</name>
</gene>
<dbReference type="AlphaFoldDB" id="A0A9D4PXJ6"/>
<evidence type="ECO:0000313" key="1">
    <source>
        <dbReference type="EMBL" id="KAH7957624.1"/>
    </source>
</evidence>
<dbReference type="VEuPathDB" id="VectorBase:RSAN_050458"/>
<dbReference type="Proteomes" id="UP000821837">
    <property type="component" value="Unassembled WGS sequence"/>
</dbReference>
<proteinExistence type="predicted"/>